<dbReference type="OrthoDB" id="629492at2759"/>
<dbReference type="AlphaFoldDB" id="A0A9Q0QU51"/>
<comment type="caution">
    <text evidence="4">The sequence shown here is derived from an EMBL/GenBank/DDBJ whole genome shotgun (WGS) entry which is preliminary data.</text>
</comment>
<proteinExistence type="predicted"/>
<evidence type="ECO:0000256" key="2">
    <source>
        <dbReference type="ARBA" id="ARBA00022679"/>
    </source>
</evidence>
<dbReference type="CDD" id="cd16664">
    <property type="entry name" value="RING-Ubox_PUB"/>
    <property type="match status" value="1"/>
</dbReference>
<sequence>MWLLMQHESVAHGFHQITVEVAALLDVFPFKEFHLSDDVKELVVLLQSYEAKALVDPIAESLRQEVLQMLDRIERGIVPEQSKLESLFEGLGLRDSTNCRDEIDRLEDEIQCPASANEKLTVQMVALVGLVRYGKCVLYGASSPKSSFGSPTSNGYYGTNNLSVTDLPIPSDFLCPIALELMNDPVIVATGQTYDLSSISLWINSGGNMCPKTGQVLAHKELIPNLALKNLMVLWCRENKLPFDTVESNHKYNGVTVSKAALEVMRMTASFLVNKLCVSPSIEKANRIVHELKILAKTTPKAEFL</sequence>
<dbReference type="SUPFAM" id="SSF57850">
    <property type="entry name" value="RING/U-box"/>
    <property type="match status" value="1"/>
</dbReference>
<evidence type="ECO:0000259" key="3">
    <source>
        <dbReference type="PROSITE" id="PS51698"/>
    </source>
</evidence>
<dbReference type="SMART" id="SM00504">
    <property type="entry name" value="Ubox"/>
    <property type="match status" value="1"/>
</dbReference>
<dbReference type="GO" id="GO:0004842">
    <property type="term" value="F:ubiquitin-protein transferase activity"/>
    <property type="evidence" value="ECO:0007669"/>
    <property type="project" value="InterPro"/>
</dbReference>
<evidence type="ECO:0000313" key="5">
    <source>
        <dbReference type="Proteomes" id="UP001141806"/>
    </source>
</evidence>
<evidence type="ECO:0000256" key="1">
    <source>
        <dbReference type="ARBA" id="ARBA00004906"/>
    </source>
</evidence>
<dbReference type="PROSITE" id="PS51698">
    <property type="entry name" value="U_BOX"/>
    <property type="match status" value="1"/>
</dbReference>
<dbReference type="InterPro" id="IPR013083">
    <property type="entry name" value="Znf_RING/FYVE/PHD"/>
</dbReference>
<name>A0A9Q0QU51_9MAGN</name>
<accession>A0A9Q0QU51</accession>
<reference evidence="4" key="1">
    <citation type="journal article" date="2023" name="Plant J.">
        <title>The genome of the king protea, Protea cynaroides.</title>
        <authorList>
            <person name="Chang J."/>
            <person name="Duong T.A."/>
            <person name="Schoeman C."/>
            <person name="Ma X."/>
            <person name="Roodt D."/>
            <person name="Barker N."/>
            <person name="Li Z."/>
            <person name="Van de Peer Y."/>
            <person name="Mizrachi E."/>
        </authorList>
    </citation>
    <scope>NUCLEOTIDE SEQUENCE</scope>
    <source>
        <tissue evidence="4">Young leaves</tissue>
    </source>
</reference>
<dbReference type="InterPro" id="IPR003613">
    <property type="entry name" value="Ubox_domain"/>
</dbReference>
<organism evidence="4 5">
    <name type="scientific">Protea cynaroides</name>
    <dbReference type="NCBI Taxonomy" id="273540"/>
    <lineage>
        <taxon>Eukaryota</taxon>
        <taxon>Viridiplantae</taxon>
        <taxon>Streptophyta</taxon>
        <taxon>Embryophyta</taxon>
        <taxon>Tracheophyta</taxon>
        <taxon>Spermatophyta</taxon>
        <taxon>Magnoliopsida</taxon>
        <taxon>Proteales</taxon>
        <taxon>Proteaceae</taxon>
        <taxon>Protea</taxon>
    </lineage>
</organism>
<dbReference type="GO" id="GO:0016567">
    <property type="term" value="P:protein ubiquitination"/>
    <property type="evidence" value="ECO:0007669"/>
    <property type="project" value="InterPro"/>
</dbReference>
<gene>
    <name evidence="4" type="ORF">NE237_004976</name>
</gene>
<dbReference type="InterPro" id="IPR045210">
    <property type="entry name" value="RING-Ubox_PUB"/>
</dbReference>
<feature type="domain" description="U-box" evidence="3">
    <location>
        <begin position="168"/>
        <end position="242"/>
    </location>
</feature>
<keyword evidence="5" id="KW-1185">Reference proteome</keyword>
<dbReference type="PANTHER" id="PTHR23315">
    <property type="entry name" value="U BOX DOMAIN-CONTAINING"/>
    <property type="match status" value="1"/>
</dbReference>
<evidence type="ECO:0000313" key="4">
    <source>
        <dbReference type="EMBL" id="KAJ4971877.1"/>
    </source>
</evidence>
<keyword evidence="2" id="KW-0808">Transferase</keyword>
<dbReference type="EMBL" id="JAMYWD010000005">
    <property type="protein sequence ID" value="KAJ4971877.1"/>
    <property type="molecule type" value="Genomic_DNA"/>
</dbReference>
<dbReference type="Proteomes" id="UP001141806">
    <property type="component" value="Unassembled WGS sequence"/>
</dbReference>
<protein>
    <recommendedName>
        <fullName evidence="3">U-box domain-containing protein</fullName>
    </recommendedName>
</protein>
<dbReference type="PANTHER" id="PTHR23315:SF63">
    <property type="entry name" value="U-BOX DOMAIN-CONTAINING PROTEIN 16"/>
    <property type="match status" value="1"/>
</dbReference>
<comment type="pathway">
    <text evidence="1">Protein modification; protein ubiquitination.</text>
</comment>
<dbReference type="Pfam" id="PF04564">
    <property type="entry name" value="U-box"/>
    <property type="match status" value="1"/>
</dbReference>
<dbReference type="Gene3D" id="3.30.40.10">
    <property type="entry name" value="Zinc/RING finger domain, C3HC4 (zinc finger)"/>
    <property type="match status" value="1"/>
</dbReference>